<dbReference type="AlphaFoldDB" id="A0A974SC97"/>
<dbReference type="PANTHER" id="PTHR43792">
    <property type="entry name" value="GNAT FAMILY, PUTATIVE (AFU_ORTHOLOGUE AFUA_3G00765)-RELATED-RELATED"/>
    <property type="match status" value="1"/>
</dbReference>
<dbReference type="InterPro" id="IPR051531">
    <property type="entry name" value="N-acetyltransferase"/>
</dbReference>
<dbReference type="GO" id="GO:0016747">
    <property type="term" value="F:acyltransferase activity, transferring groups other than amino-acyl groups"/>
    <property type="evidence" value="ECO:0007669"/>
    <property type="project" value="InterPro"/>
</dbReference>
<dbReference type="Gene3D" id="3.40.630.30">
    <property type="match status" value="1"/>
</dbReference>
<dbReference type="KEGG" id="pson:JI735_19900"/>
<feature type="domain" description="N-acetyltransferase" evidence="1">
    <location>
        <begin position="12"/>
        <end position="131"/>
    </location>
</feature>
<protein>
    <submittedName>
        <fullName evidence="2">GNAT family N-acetyltransferase</fullName>
    </submittedName>
</protein>
<evidence type="ECO:0000313" key="2">
    <source>
        <dbReference type="EMBL" id="QQZ58990.1"/>
    </source>
</evidence>
<sequence>MSGNMIVIETARLNIRKYTDEDTAALSAVLSDPLTMAFWPAPFTSRQTEEWIERNIQSYLTQGFGRWAVELKETGRLIGDAGIMKSELNGRVENDLGYIIHSDYWRQGYAYEAAKSILSYAVQELGESNVRRSCSLTDSSVGGAAFCCSRYSKKDNYAEYTKKGWPLATRKKTESWIILIQ</sequence>
<dbReference type="InterPro" id="IPR016181">
    <property type="entry name" value="Acyl_CoA_acyltransferase"/>
</dbReference>
<name>A0A974SC97_9BACL</name>
<organism evidence="2 3">
    <name type="scientific">Paenibacillus sonchi</name>
    <dbReference type="NCBI Taxonomy" id="373687"/>
    <lineage>
        <taxon>Bacteria</taxon>
        <taxon>Bacillati</taxon>
        <taxon>Bacillota</taxon>
        <taxon>Bacilli</taxon>
        <taxon>Bacillales</taxon>
        <taxon>Paenibacillaceae</taxon>
        <taxon>Paenibacillus</taxon>
        <taxon>Paenibacillus sonchi group</taxon>
    </lineage>
</organism>
<accession>A0A974SC97</accession>
<proteinExistence type="predicted"/>
<dbReference type="PANTHER" id="PTHR43792:SF1">
    <property type="entry name" value="N-ACETYLTRANSFERASE DOMAIN-CONTAINING PROTEIN"/>
    <property type="match status" value="1"/>
</dbReference>
<gene>
    <name evidence="2" type="ORF">JI735_19900</name>
</gene>
<evidence type="ECO:0000259" key="1">
    <source>
        <dbReference type="Pfam" id="PF13302"/>
    </source>
</evidence>
<dbReference type="InterPro" id="IPR000182">
    <property type="entry name" value="GNAT_dom"/>
</dbReference>
<dbReference type="SUPFAM" id="SSF55729">
    <property type="entry name" value="Acyl-CoA N-acyltransferases (Nat)"/>
    <property type="match status" value="1"/>
</dbReference>
<reference evidence="2 3" key="1">
    <citation type="submission" date="2021-01" db="EMBL/GenBank/DDBJ databases">
        <title>Whole genome sequence of Paenibacillus sonchi LMG 24727 for comparative genomics.</title>
        <authorList>
            <person name="Lee G."/>
            <person name="Kim M.-J."/>
            <person name="Lim K."/>
            <person name="Shin J.-H."/>
        </authorList>
    </citation>
    <scope>NUCLEOTIDE SEQUENCE [LARGE SCALE GENOMIC DNA]</scope>
    <source>
        <strain evidence="2 3">LMG 24727</strain>
    </source>
</reference>
<dbReference type="Proteomes" id="UP000595841">
    <property type="component" value="Chromosome"/>
</dbReference>
<dbReference type="Pfam" id="PF13302">
    <property type="entry name" value="Acetyltransf_3"/>
    <property type="match status" value="1"/>
</dbReference>
<keyword evidence="3" id="KW-1185">Reference proteome</keyword>
<evidence type="ECO:0000313" key="3">
    <source>
        <dbReference type="Proteomes" id="UP000595841"/>
    </source>
</evidence>
<dbReference type="EMBL" id="CP068595">
    <property type="protein sequence ID" value="QQZ58990.1"/>
    <property type="molecule type" value="Genomic_DNA"/>
</dbReference>